<feature type="region of interest" description="Disordered" evidence="5">
    <location>
        <begin position="215"/>
        <end position="244"/>
    </location>
</feature>
<sequence length="560" mass="60451">MADKWVGKSVSIHCRNDIGIFQGIIKRVTPSVVVITKAVRNGIPLKKNNVEVTLSAADIAKLDLISCSNVPSIPSKPVATVAANSGMVTSLDDQYDGLKLMNNGKQHQQQQTQQQPQQFQNGTGSAFKLATKSPAQSKYANTVNTSSTQPVAPNKSTASSHPIDINNGMASKSNYMTSVASSGFSSSTGGFVGSFGNGRPVATVSQSLPYADGCAKKNGGNGNGKMSRSRKNLAKDSTFGSPEDDPLMMEADFDFEKNLALFDKQAIWNEIDAHQTKASEAAAKQRNAPGSAVKTKYRHDENVLVSTPAQYRQIVIKSAGSNVSSRETHEYVTDEGLVIPSIPATLRHTVEEYAVSMGLSRERQHDFLARGATELALQLLGGSRRLTPNNQHQWPKIVIVCEGKLDEVGISTARQLASHGLETVVYLCSLTEATQNSSEVPLYMATGNKISVDVNTLPPCDLVIASVQNPKLTDQLRKWISYSRAPVLAIDPPGAGLEGVSIKCSILPILPLDGIDQNDACGRLYLCNIGIPNQIFRRAGITYKSPFDKFVIPIHRRKDE</sequence>
<evidence type="ECO:0000313" key="8">
    <source>
        <dbReference type="EnsemblMetazoa" id="ACHR001341-PA"/>
    </source>
</evidence>
<dbReference type="PROSITE" id="PS51385">
    <property type="entry name" value="YJEF_N"/>
    <property type="match status" value="1"/>
</dbReference>
<comment type="subcellular location">
    <subcellularLocation>
        <location evidence="1">Cytoplasm</location>
        <location evidence="1">P-body</location>
    </subcellularLocation>
</comment>
<feature type="compositionally biased region" description="Polar residues" evidence="5">
    <location>
        <begin position="134"/>
        <end position="160"/>
    </location>
</feature>
<evidence type="ECO:0000256" key="5">
    <source>
        <dbReference type="SAM" id="MobiDB-lite"/>
    </source>
</evidence>
<evidence type="ECO:0000259" key="6">
    <source>
        <dbReference type="PROSITE" id="PS51385"/>
    </source>
</evidence>
<dbReference type="InterPro" id="IPR034107">
    <property type="entry name" value="Lsm16_N"/>
</dbReference>
<name>A0A182JS59_9DIPT</name>
<dbReference type="PANTHER" id="PTHR13612:SF0">
    <property type="entry name" value="ENHANCER OF MRNA-DECAPPING PROTEIN 3"/>
    <property type="match status" value="1"/>
</dbReference>
<keyword evidence="4" id="KW-0963">Cytoplasm</keyword>
<keyword evidence="9" id="KW-1185">Reference proteome</keyword>
<dbReference type="SMART" id="SM01199">
    <property type="entry name" value="FDF"/>
    <property type="match status" value="1"/>
</dbReference>
<dbReference type="InterPro" id="IPR019050">
    <property type="entry name" value="FDF_dom"/>
</dbReference>
<dbReference type="Gene3D" id="3.40.50.10260">
    <property type="entry name" value="YjeF N-terminal domain"/>
    <property type="match status" value="1"/>
</dbReference>
<accession>A0A182JS59</accession>
<comment type="similarity">
    <text evidence="2">Belongs to the EDC3 family.</text>
</comment>
<organism evidence="8 9">
    <name type="scientific">Anopheles christyi</name>
    <dbReference type="NCBI Taxonomy" id="43041"/>
    <lineage>
        <taxon>Eukaryota</taxon>
        <taxon>Metazoa</taxon>
        <taxon>Ecdysozoa</taxon>
        <taxon>Arthropoda</taxon>
        <taxon>Hexapoda</taxon>
        <taxon>Insecta</taxon>
        <taxon>Pterygota</taxon>
        <taxon>Neoptera</taxon>
        <taxon>Endopterygota</taxon>
        <taxon>Diptera</taxon>
        <taxon>Nematocera</taxon>
        <taxon>Culicoidea</taxon>
        <taxon>Culicidae</taxon>
        <taxon>Anophelinae</taxon>
        <taxon>Anopheles</taxon>
    </lineage>
</organism>
<feature type="domain" description="DFDF" evidence="7">
    <location>
        <begin position="241"/>
        <end position="277"/>
    </location>
</feature>
<dbReference type="Proteomes" id="UP000075881">
    <property type="component" value="Unassembled WGS sequence"/>
</dbReference>
<dbReference type="SMART" id="SM01271">
    <property type="entry name" value="LSM14"/>
    <property type="match status" value="1"/>
</dbReference>
<dbReference type="STRING" id="43041.A0A182JS59"/>
<dbReference type="SUPFAM" id="SSF64153">
    <property type="entry name" value="YjeF N-terminal domain-like"/>
    <property type="match status" value="1"/>
</dbReference>
<dbReference type="FunFam" id="3.40.50.10260:FF:000009">
    <property type="entry name" value="AGAP003131-PA"/>
    <property type="match status" value="1"/>
</dbReference>
<dbReference type="EnsemblMetazoa" id="ACHR001341-RA">
    <property type="protein sequence ID" value="ACHR001341-PA"/>
    <property type="gene ID" value="ACHR001341"/>
</dbReference>
<reference evidence="9" key="1">
    <citation type="submission" date="2013-03" db="EMBL/GenBank/DDBJ databases">
        <title>The Genome Sequence of Anopheles christyi ACHKN1017.</title>
        <authorList>
            <consortium name="The Broad Institute Genomics Platform"/>
            <person name="Neafsey D.E."/>
            <person name="Besansky N."/>
            <person name="Walker B."/>
            <person name="Young S.K."/>
            <person name="Zeng Q."/>
            <person name="Gargeya S."/>
            <person name="Fitzgerald M."/>
            <person name="Haas B."/>
            <person name="Abouelleil A."/>
            <person name="Allen A.W."/>
            <person name="Alvarado L."/>
            <person name="Arachchi H.M."/>
            <person name="Berlin A.M."/>
            <person name="Chapman S.B."/>
            <person name="Gainer-Dewar J."/>
            <person name="Goldberg J."/>
            <person name="Griggs A."/>
            <person name="Gujja S."/>
            <person name="Hansen M."/>
            <person name="Howarth C."/>
            <person name="Imamovic A."/>
            <person name="Ireland A."/>
            <person name="Larimer J."/>
            <person name="McCowan C."/>
            <person name="Murphy C."/>
            <person name="Pearson M."/>
            <person name="Poon T.W."/>
            <person name="Priest M."/>
            <person name="Roberts A."/>
            <person name="Saif S."/>
            <person name="Shea T."/>
            <person name="Sisk P."/>
            <person name="Sykes S."/>
            <person name="Wortman J."/>
            <person name="Nusbaum C."/>
            <person name="Birren B."/>
        </authorList>
    </citation>
    <scope>NUCLEOTIDE SEQUENCE [LARGE SCALE GENOMIC DNA]</scope>
    <source>
        <strain evidence="9">ACHKN1017</strain>
    </source>
</reference>
<dbReference type="GO" id="GO:0031087">
    <property type="term" value="P:deadenylation-independent decapping of nuclear-transcribed mRNA"/>
    <property type="evidence" value="ECO:0007669"/>
    <property type="project" value="InterPro"/>
</dbReference>
<evidence type="ECO:0000256" key="3">
    <source>
        <dbReference type="ARBA" id="ARBA00015797"/>
    </source>
</evidence>
<feature type="domain" description="YjeF N-terminal" evidence="6">
    <location>
        <begin position="342"/>
        <end position="537"/>
    </location>
</feature>
<reference evidence="8" key="2">
    <citation type="submission" date="2020-05" db="UniProtKB">
        <authorList>
            <consortium name="EnsemblMetazoa"/>
        </authorList>
    </citation>
    <scope>IDENTIFICATION</scope>
    <source>
        <strain evidence="8">ACHKN1017</strain>
    </source>
</reference>
<dbReference type="GO" id="GO:0000932">
    <property type="term" value="C:P-body"/>
    <property type="evidence" value="ECO:0007669"/>
    <property type="project" value="UniProtKB-SubCell"/>
</dbReference>
<dbReference type="Gene3D" id="2.30.30.100">
    <property type="match status" value="1"/>
</dbReference>
<dbReference type="InterPro" id="IPR036652">
    <property type="entry name" value="YjeF_N_dom_sf"/>
</dbReference>
<dbReference type="PROSITE" id="PS51512">
    <property type="entry name" value="DFDF"/>
    <property type="match status" value="1"/>
</dbReference>
<evidence type="ECO:0000256" key="1">
    <source>
        <dbReference type="ARBA" id="ARBA00004201"/>
    </source>
</evidence>
<evidence type="ECO:0000256" key="2">
    <source>
        <dbReference type="ARBA" id="ARBA00006610"/>
    </source>
</evidence>
<dbReference type="InterPro" id="IPR025609">
    <property type="entry name" value="Lsm14-like_N"/>
</dbReference>
<dbReference type="CDD" id="cd01737">
    <property type="entry name" value="LSm16_N"/>
    <property type="match status" value="1"/>
</dbReference>
<dbReference type="AlphaFoldDB" id="A0A182JS59"/>
<dbReference type="PANTHER" id="PTHR13612">
    <property type="entry name" value="ENHANCER OF MRNA-DECAPPING PROTEIN 3"/>
    <property type="match status" value="1"/>
</dbReference>
<dbReference type="InterPro" id="IPR025762">
    <property type="entry name" value="DFDF"/>
</dbReference>
<proteinExistence type="inferred from homology"/>
<dbReference type="InterPro" id="IPR004443">
    <property type="entry name" value="YjeF_N_dom"/>
</dbReference>
<evidence type="ECO:0000259" key="7">
    <source>
        <dbReference type="PROSITE" id="PS51512"/>
    </source>
</evidence>
<dbReference type="GO" id="GO:0003729">
    <property type="term" value="F:mRNA binding"/>
    <property type="evidence" value="ECO:0007669"/>
    <property type="project" value="InterPro"/>
</dbReference>
<protein>
    <recommendedName>
        <fullName evidence="3">Enhancer of mRNA-decapping protein 3</fullName>
    </recommendedName>
</protein>
<dbReference type="VEuPathDB" id="VectorBase:ACHR001341"/>
<dbReference type="GO" id="GO:0033962">
    <property type="term" value="P:P-body assembly"/>
    <property type="evidence" value="ECO:0007669"/>
    <property type="project" value="TreeGrafter"/>
</dbReference>
<feature type="region of interest" description="Disordered" evidence="5">
    <location>
        <begin position="134"/>
        <end position="163"/>
    </location>
</feature>
<evidence type="ECO:0000313" key="9">
    <source>
        <dbReference type="Proteomes" id="UP000075881"/>
    </source>
</evidence>
<dbReference type="Pfam" id="PF09532">
    <property type="entry name" value="FDF"/>
    <property type="match status" value="1"/>
</dbReference>
<evidence type="ECO:0000256" key="4">
    <source>
        <dbReference type="ARBA" id="ARBA00022490"/>
    </source>
</evidence>